<dbReference type="Pfam" id="PF14561">
    <property type="entry name" value="TPR_20"/>
    <property type="match status" value="1"/>
</dbReference>
<dbReference type="SUPFAM" id="SSF48452">
    <property type="entry name" value="TPR-like"/>
    <property type="match status" value="1"/>
</dbReference>
<keyword evidence="3" id="KW-1185">Reference proteome</keyword>
<sequence>MQTPSNSVEVSQQNIREVLEKSLQHPVLFYFWAPMDEASANFVQSLQELAQQYQGAFTLALLNCQQEQNIAMQFGVQTIPTFALFSQGQPVDGLSGPQSVDAVKTMLSKHLPSQDEMNLIQASELIQQEEYSQALSLLQALAEDFQNKPETKLALAHCLLETKQFDSAETALQHIPLEYQDNYYKSLIAKLELHQQAANSPELIALEAEFSNNQDNPKLASELAAQYHEVNRDEEALEILWSFLKSDLNILDGDMKKTFMDILSSLGQGHPLASQYRRQLYSLLY</sequence>
<dbReference type="PANTHER" id="PTHR45663">
    <property type="entry name" value="GEO12009P1"/>
    <property type="match status" value="1"/>
</dbReference>
<dbReference type="Proteomes" id="UP000184600">
    <property type="component" value="Unassembled WGS sequence"/>
</dbReference>
<dbReference type="OrthoDB" id="9790390at2"/>
<dbReference type="InterPro" id="IPR011990">
    <property type="entry name" value="TPR-like_helical_dom_sf"/>
</dbReference>
<accession>A0A1M7YZC6</accession>
<dbReference type="GO" id="GO:0005829">
    <property type="term" value="C:cytosol"/>
    <property type="evidence" value="ECO:0007669"/>
    <property type="project" value="TreeGrafter"/>
</dbReference>
<dbReference type="Gene3D" id="3.40.30.10">
    <property type="entry name" value="Glutaredoxin"/>
    <property type="match status" value="1"/>
</dbReference>
<dbReference type="Pfam" id="PF00085">
    <property type="entry name" value="Thioredoxin"/>
    <property type="match status" value="1"/>
</dbReference>
<dbReference type="AlphaFoldDB" id="A0A1M7YZC6"/>
<proteinExistence type="predicted"/>
<evidence type="ECO:0000259" key="1">
    <source>
        <dbReference type="PROSITE" id="PS51352"/>
    </source>
</evidence>
<evidence type="ECO:0000313" key="2">
    <source>
        <dbReference type="EMBL" id="SHO57980.1"/>
    </source>
</evidence>
<feature type="domain" description="Thioredoxin" evidence="1">
    <location>
        <begin position="1"/>
        <end position="112"/>
    </location>
</feature>
<dbReference type="CDD" id="cd02956">
    <property type="entry name" value="ybbN"/>
    <property type="match status" value="1"/>
</dbReference>
<dbReference type="STRING" id="1117707.VQ7734_03750"/>
<dbReference type="GO" id="GO:0006950">
    <property type="term" value="P:response to stress"/>
    <property type="evidence" value="ECO:0007669"/>
    <property type="project" value="UniProtKB-ARBA"/>
</dbReference>
<dbReference type="PANTHER" id="PTHR45663:SF11">
    <property type="entry name" value="GEO12009P1"/>
    <property type="match status" value="1"/>
</dbReference>
<dbReference type="InterPro" id="IPR013766">
    <property type="entry name" value="Thioredoxin_domain"/>
</dbReference>
<organism evidence="2 3">
    <name type="scientific">Vibrio quintilis</name>
    <dbReference type="NCBI Taxonomy" id="1117707"/>
    <lineage>
        <taxon>Bacteria</taxon>
        <taxon>Pseudomonadati</taxon>
        <taxon>Pseudomonadota</taxon>
        <taxon>Gammaproteobacteria</taxon>
        <taxon>Vibrionales</taxon>
        <taxon>Vibrionaceae</taxon>
        <taxon>Vibrio</taxon>
    </lineage>
</organism>
<gene>
    <name evidence="2" type="primary">trxA_1</name>
    <name evidence="2" type="ORF">VQ7734_03750</name>
</gene>
<reference evidence="3" key="1">
    <citation type="submission" date="2016-12" db="EMBL/GenBank/DDBJ databases">
        <authorList>
            <person name="Rodrigo-Torres L."/>
            <person name="Arahal R.D."/>
            <person name="Lucena T."/>
        </authorList>
    </citation>
    <scope>NUCLEOTIDE SEQUENCE [LARGE SCALE GENOMIC DNA]</scope>
</reference>
<dbReference type="GO" id="GO:0015035">
    <property type="term" value="F:protein-disulfide reductase activity"/>
    <property type="evidence" value="ECO:0007669"/>
    <property type="project" value="TreeGrafter"/>
</dbReference>
<dbReference type="SUPFAM" id="SSF52833">
    <property type="entry name" value="Thioredoxin-like"/>
    <property type="match status" value="1"/>
</dbReference>
<dbReference type="PROSITE" id="PS51352">
    <property type="entry name" value="THIOREDOXIN_2"/>
    <property type="match status" value="1"/>
</dbReference>
<dbReference type="RefSeq" id="WP_073585431.1">
    <property type="nucleotide sequence ID" value="NZ_AP024897.1"/>
</dbReference>
<protein>
    <submittedName>
        <fullName evidence="2">Thioredoxin</fullName>
    </submittedName>
</protein>
<dbReference type="GO" id="GO:0045454">
    <property type="term" value="P:cell redox homeostasis"/>
    <property type="evidence" value="ECO:0007669"/>
    <property type="project" value="TreeGrafter"/>
</dbReference>
<evidence type="ECO:0000313" key="3">
    <source>
        <dbReference type="Proteomes" id="UP000184600"/>
    </source>
</evidence>
<dbReference type="Gene3D" id="1.25.40.10">
    <property type="entry name" value="Tetratricopeptide repeat domain"/>
    <property type="match status" value="2"/>
</dbReference>
<name>A0A1M7YZC6_9VIBR</name>
<dbReference type="InterPro" id="IPR036249">
    <property type="entry name" value="Thioredoxin-like_sf"/>
</dbReference>
<dbReference type="Pfam" id="PF14559">
    <property type="entry name" value="TPR_19"/>
    <property type="match status" value="1"/>
</dbReference>
<dbReference type="EMBL" id="FRFG01000051">
    <property type="protein sequence ID" value="SHO57980.1"/>
    <property type="molecule type" value="Genomic_DNA"/>
</dbReference>